<evidence type="ECO:0000259" key="3">
    <source>
        <dbReference type="Pfam" id="PF20684"/>
    </source>
</evidence>
<feature type="transmembrane region" description="Helical" evidence="2">
    <location>
        <begin position="205"/>
        <end position="226"/>
    </location>
</feature>
<sequence length="316" mass="34780">MFSSESTHYITTNTQATGVGISTWFLMSVSMIMYLSRQAVKFVMLRKVQLDDYLMSAAMLLSLGLSLGYSFASEHGFGNEFVASGDRDSIQKAYYAADVLYIPSLCLVKLALVVFFNNIAVDERQKRIILCLGGFSTLSMLATLFAASFQCGTQRAWEVMTLHCFNQSAFWIAHGVLDMITDMSLILVSFMLVWNLHIPLARKAVVVGCFAPRVLVIAAAACRVAYLAPTSAHNNPTFALWKSAVCAEVQICLSISTACMPCIKPFFAGIEAGVWQADQLRRQGLSLDDLYNKGYVKKNTEGDSSERSESLPKSKG</sequence>
<gene>
    <name evidence="4" type="ORF">K505DRAFT_364839</name>
</gene>
<proteinExistence type="predicted"/>
<dbReference type="PANTHER" id="PTHR38794:SF1">
    <property type="entry name" value="INTEGRAL MEMBRANE PROTEIN"/>
    <property type="match status" value="1"/>
</dbReference>
<evidence type="ECO:0000256" key="1">
    <source>
        <dbReference type="SAM" id="MobiDB-lite"/>
    </source>
</evidence>
<keyword evidence="2" id="KW-1133">Transmembrane helix</keyword>
<feature type="transmembrane region" description="Helical" evidence="2">
    <location>
        <begin position="169"/>
        <end position="193"/>
    </location>
</feature>
<dbReference type="EMBL" id="MU002081">
    <property type="protein sequence ID" value="KAF2790302.1"/>
    <property type="molecule type" value="Genomic_DNA"/>
</dbReference>
<dbReference type="Proteomes" id="UP000799757">
    <property type="component" value="Unassembled WGS sequence"/>
</dbReference>
<evidence type="ECO:0000256" key="2">
    <source>
        <dbReference type="SAM" id="Phobius"/>
    </source>
</evidence>
<feature type="transmembrane region" description="Helical" evidence="2">
    <location>
        <begin position="16"/>
        <end position="34"/>
    </location>
</feature>
<feature type="transmembrane region" description="Helical" evidence="2">
    <location>
        <begin position="54"/>
        <end position="73"/>
    </location>
</feature>
<dbReference type="OrthoDB" id="3918601at2759"/>
<feature type="transmembrane region" description="Helical" evidence="2">
    <location>
        <begin position="128"/>
        <end position="149"/>
    </location>
</feature>
<organism evidence="4 5">
    <name type="scientific">Melanomma pulvis-pyrius CBS 109.77</name>
    <dbReference type="NCBI Taxonomy" id="1314802"/>
    <lineage>
        <taxon>Eukaryota</taxon>
        <taxon>Fungi</taxon>
        <taxon>Dikarya</taxon>
        <taxon>Ascomycota</taxon>
        <taxon>Pezizomycotina</taxon>
        <taxon>Dothideomycetes</taxon>
        <taxon>Pleosporomycetidae</taxon>
        <taxon>Pleosporales</taxon>
        <taxon>Melanommataceae</taxon>
        <taxon>Melanomma</taxon>
    </lineage>
</organism>
<feature type="domain" description="Rhodopsin" evidence="3">
    <location>
        <begin position="37"/>
        <end position="267"/>
    </location>
</feature>
<keyword evidence="2" id="KW-0472">Membrane</keyword>
<dbReference type="AlphaFoldDB" id="A0A6A6X1T6"/>
<name>A0A6A6X1T6_9PLEO</name>
<accession>A0A6A6X1T6</accession>
<feature type="compositionally biased region" description="Basic and acidic residues" evidence="1">
    <location>
        <begin position="298"/>
        <end position="316"/>
    </location>
</feature>
<keyword evidence="2" id="KW-0812">Transmembrane</keyword>
<protein>
    <recommendedName>
        <fullName evidence="3">Rhodopsin domain-containing protein</fullName>
    </recommendedName>
</protein>
<evidence type="ECO:0000313" key="5">
    <source>
        <dbReference type="Proteomes" id="UP000799757"/>
    </source>
</evidence>
<evidence type="ECO:0000313" key="4">
    <source>
        <dbReference type="EMBL" id="KAF2790302.1"/>
    </source>
</evidence>
<keyword evidence="5" id="KW-1185">Reference proteome</keyword>
<dbReference type="PANTHER" id="PTHR38794">
    <property type="entry name" value="INTEGRAL MEMBRANE PROTEIN"/>
    <property type="match status" value="1"/>
</dbReference>
<feature type="region of interest" description="Disordered" evidence="1">
    <location>
        <begin position="295"/>
        <end position="316"/>
    </location>
</feature>
<dbReference type="InterPro" id="IPR049326">
    <property type="entry name" value="Rhodopsin_dom_fungi"/>
</dbReference>
<feature type="transmembrane region" description="Helical" evidence="2">
    <location>
        <begin position="93"/>
        <end position="116"/>
    </location>
</feature>
<dbReference type="Pfam" id="PF20684">
    <property type="entry name" value="Fung_rhodopsin"/>
    <property type="match status" value="1"/>
</dbReference>
<reference evidence="4" key="1">
    <citation type="journal article" date="2020" name="Stud. Mycol.">
        <title>101 Dothideomycetes genomes: a test case for predicting lifestyles and emergence of pathogens.</title>
        <authorList>
            <person name="Haridas S."/>
            <person name="Albert R."/>
            <person name="Binder M."/>
            <person name="Bloem J."/>
            <person name="Labutti K."/>
            <person name="Salamov A."/>
            <person name="Andreopoulos B."/>
            <person name="Baker S."/>
            <person name="Barry K."/>
            <person name="Bills G."/>
            <person name="Bluhm B."/>
            <person name="Cannon C."/>
            <person name="Castanera R."/>
            <person name="Culley D."/>
            <person name="Daum C."/>
            <person name="Ezra D."/>
            <person name="Gonzalez J."/>
            <person name="Henrissat B."/>
            <person name="Kuo A."/>
            <person name="Liang C."/>
            <person name="Lipzen A."/>
            <person name="Lutzoni F."/>
            <person name="Magnuson J."/>
            <person name="Mondo S."/>
            <person name="Nolan M."/>
            <person name="Ohm R."/>
            <person name="Pangilinan J."/>
            <person name="Park H.-J."/>
            <person name="Ramirez L."/>
            <person name="Alfaro M."/>
            <person name="Sun H."/>
            <person name="Tritt A."/>
            <person name="Yoshinaga Y."/>
            <person name="Zwiers L.-H."/>
            <person name="Turgeon B."/>
            <person name="Goodwin S."/>
            <person name="Spatafora J."/>
            <person name="Crous P."/>
            <person name="Grigoriev I."/>
        </authorList>
    </citation>
    <scope>NUCLEOTIDE SEQUENCE</scope>
    <source>
        <strain evidence="4">CBS 109.77</strain>
    </source>
</reference>